<dbReference type="InterPro" id="IPR000873">
    <property type="entry name" value="AMP-dep_synth/lig_dom"/>
</dbReference>
<dbReference type="Gene3D" id="3.40.50.12780">
    <property type="entry name" value="N-terminal domain of ligase-like"/>
    <property type="match status" value="1"/>
</dbReference>
<keyword evidence="1" id="KW-0436">Ligase</keyword>
<dbReference type="SUPFAM" id="SSF56801">
    <property type="entry name" value="Acetyl-CoA synthetase-like"/>
    <property type="match status" value="1"/>
</dbReference>
<feature type="domain" description="AMP-dependent synthetase/ligase" evidence="4">
    <location>
        <begin position="78"/>
        <end position="496"/>
    </location>
</feature>
<dbReference type="PANTHER" id="PTHR43272:SF89">
    <property type="entry name" value="LONG-CHAIN-FATTY-ACID--COA LIGASE"/>
    <property type="match status" value="1"/>
</dbReference>
<gene>
    <name evidence="5" type="ORF">XDN619_LOCUS28272</name>
</gene>
<dbReference type="EC" id="6.2.1.3" evidence="3"/>
<evidence type="ECO:0000313" key="5">
    <source>
        <dbReference type="EMBL" id="CAF2148987.1"/>
    </source>
</evidence>
<dbReference type="PANTHER" id="PTHR43272">
    <property type="entry name" value="LONG-CHAIN-FATTY-ACID--COA LIGASE"/>
    <property type="match status" value="1"/>
</dbReference>
<name>A0A816XNT7_9BILA</name>
<protein>
    <recommendedName>
        <fullName evidence="3">long-chain-fatty-acid--CoA ligase</fullName>
        <ecNumber evidence="3">6.2.1.3</ecNumber>
    </recommendedName>
</protein>
<dbReference type="GO" id="GO:0005783">
    <property type="term" value="C:endoplasmic reticulum"/>
    <property type="evidence" value="ECO:0007669"/>
    <property type="project" value="TreeGrafter"/>
</dbReference>
<dbReference type="InterPro" id="IPR042099">
    <property type="entry name" value="ANL_N_sf"/>
</dbReference>
<evidence type="ECO:0000259" key="4">
    <source>
        <dbReference type="Pfam" id="PF00501"/>
    </source>
</evidence>
<accession>A0A816XNT7</accession>
<dbReference type="Pfam" id="PF00501">
    <property type="entry name" value="AMP-binding"/>
    <property type="match status" value="1"/>
</dbReference>
<dbReference type="Proteomes" id="UP000663887">
    <property type="component" value="Unassembled WGS sequence"/>
</dbReference>
<evidence type="ECO:0000313" key="6">
    <source>
        <dbReference type="Proteomes" id="UP000663887"/>
    </source>
</evidence>
<organism evidence="5 6">
    <name type="scientific">Rotaria magnacalcarata</name>
    <dbReference type="NCBI Taxonomy" id="392030"/>
    <lineage>
        <taxon>Eukaryota</taxon>
        <taxon>Metazoa</taxon>
        <taxon>Spiralia</taxon>
        <taxon>Gnathifera</taxon>
        <taxon>Rotifera</taxon>
        <taxon>Eurotatoria</taxon>
        <taxon>Bdelloidea</taxon>
        <taxon>Philodinida</taxon>
        <taxon>Philodinidae</taxon>
        <taxon>Rotaria</taxon>
    </lineage>
</organism>
<comment type="caution">
    <text evidence="5">The sequence shown here is derived from an EMBL/GenBank/DDBJ whole genome shotgun (WGS) entry which is preliminary data.</text>
</comment>
<keyword evidence="2" id="KW-0443">Lipid metabolism</keyword>
<sequence length="655" mass="74444">MLTRVTVFCVYKVRASLQCHYLPLSAQTFMTRTISSKGAVEIDANQHIYAHPEYSNKLFDYRTCGVTTLYEIMKYASNTYGSRPFFCYRNSSDQAFQSYTYNEIYKLTHDIGSGLAHIGLQKSNGTFVGIYGLNSMHYGIFLFSMWPFSWVSVGIYDSISLHGLQFITRHAKLQLIFTDDLHRLRNLIECHEETSPLRTLVSLQKPNDSLLQMAQIKGLRIITYDDLIQIGQAHPSEPLPPKSTDTAVIMYTSGSTRDPKGCILTHENFVCSVLGLITALHLDEAARKETLRVLTFMPLAHMFGCGTTVIFAYLGGEVGFWQGKTEKLMDDFRDFKPTLLTMVPRLLNKLYDKVMIETEKKGLIAQSIMKWAIKSKIAQIERSNFSQDTLWDKIVFNKIRHAFGNQVRIVISSSAPLSAEVAKFSRSVFSCQFAEGYGQTECIAGCWQIPSDIRSGETGVPTPISHVKLFDVPEKNYYVKDRVGEICIRGEGVFKGNLHDDIKTREAIDSEGWLHTSDIGQWTNHGAMKIIDRKNSVFKLSNGKFIAPEKIENIYIRSRFISQIYVHGNSMRDRSVALIVLDEEGVKKWLNEANNSDPVSISFETKSKLWQVVFNDMIQLGQMQHLMPHEQVKTITILKEPLTMENDLLTPTFKV</sequence>
<dbReference type="AlphaFoldDB" id="A0A816XNT7"/>
<evidence type="ECO:0000256" key="2">
    <source>
        <dbReference type="ARBA" id="ARBA00022832"/>
    </source>
</evidence>
<dbReference type="GO" id="GO:0004467">
    <property type="term" value="F:long-chain fatty acid-CoA ligase activity"/>
    <property type="evidence" value="ECO:0007669"/>
    <property type="project" value="UniProtKB-EC"/>
</dbReference>
<keyword evidence="2" id="KW-0276">Fatty acid metabolism</keyword>
<evidence type="ECO:0000256" key="3">
    <source>
        <dbReference type="ARBA" id="ARBA00026121"/>
    </source>
</evidence>
<proteinExistence type="predicted"/>
<reference evidence="5" key="1">
    <citation type="submission" date="2021-02" db="EMBL/GenBank/DDBJ databases">
        <authorList>
            <person name="Nowell W R."/>
        </authorList>
    </citation>
    <scope>NUCLEOTIDE SEQUENCE</scope>
</reference>
<dbReference type="EMBL" id="CAJNRG010013489">
    <property type="protein sequence ID" value="CAF2148987.1"/>
    <property type="molecule type" value="Genomic_DNA"/>
</dbReference>
<evidence type="ECO:0000256" key="1">
    <source>
        <dbReference type="ARBA" id="ARBA00022598"/>
    </source>
</evidence>
<dbReference type="GO" id="GO:0016020">
    <property type="term" value="C:membrane"/>
    <property type="evidence" value="ECO:0007669"/>
    <property type="project" value="TreeGrafter"/>
</dbReference>